<keyword evidence="8" id="KW-1185">Reference proteome</keyword>
<evidence type="ECO:0000259" key="6">
    <source>
        <dbReference type="Pfam" id="PF01545"/>
    </source>
</evidence>
<comment type="caution">
    <text evidence="7">The sequence shown here is derived from an EMBL/GenBank/DDBJ whole genome shotgun (WGS) entry which is preliminary data.</text>
</comment>
<dbReference type="PATRIC" id="fig|1172194.4.peg.4031"/>
<evidence type="ECO:0000313" key="7">
    <source>
        <dbReference type="EMBL" id="EIT67714.1"/>
    </source>
</evidence>
<accession>I7Z7D6</accession>
<evidence type="ECO:0000313" key="8">
    <source>
        <dbReference type="Proteomes" id="UP000003704"/>
    </source>
</evidence>
<organism evidence="7 8">
    <name type="scientific">Hydrocarboniphaga effusa AP103</name>
    <dbReference type="NCBI Taxonomy" id="1172194"/>
    <lineage>
        <taxon>Bacteria</taxon>
        <taxon>Pseudomonadati</taxon>
        <taxon>Pseudomonadota</taxon>
        <taxon>Gammaproteobacteria</taxon>
        <taxon>Nevskiales</taxon>
        <taxon>Nevskiaceae</taxon>
        <taxon>Hydrocarboniphaga</taxon>
    </lineage>
</organism>
<feature type="transmembrane region" description="Helical" evidence="5">
    <location>
        <begin position="97"/>
        <end position="119"/>
    </location>
</feature>
<evidence type="ECO:0000256" key="5">
    <source>
        <dbReference type="SAM" id="Phobius"/>
    </source>
</evidence>
<name>I7Z7D6_9GAMM</name>
<evidence type="ECO:0000256" key="4">
    <source>
        <dbReference type="ARBA" id="ARBA00023136"/>
    </source>
</evidence>
<evidence type="ECO:0000256" key="1">
    <source>
        <dbReference type="ARBA" id="ARBA00004141"/>
    </source>
</evidence>
<protein>
    <submittedName>
        <fullName evidence="7">Cation efflux protein</fullName>
    </submittedName>
</protein>
<evidence type="ECO:0000256" key="3">
    <source>
        <dbReference type="ARBA" id="ARBA00022989"/>
    </source>
</evidence>
<proteinExistence type="predicted"/>
<dbReference type="Proteomes" id="UP000003704">
    <property type="component" value="Unassembled WGS sequence"/>
</dbReference>
<feature type="domain" description="Cation efflux protein transmembrane" evidence="6">
    <location>
        <begin position="14"/>
        <end position="181"/>
    </location>
</feature>
<dbReference type="AlphaFoldDB" id="I7Z7D6"/>
<keyword evidence="3 5" id="KW-1133">Transmembrane helix</keyword>
<evidence type="ECO:0000256" key="2">
    <source>
        <dbReference type="ARBA" id="ARBA00022692"/>
    </source>
</evidence>
<dbReference type="InterPro" id="IPR058533">
    <property type="entry name" value="Cation_efflux_TM"/>
</dbReference>
<dbReference type="GO" id="GO:0008324">
    <property type="term" value="F:monoatomic cation transmembrane transporter activity"/>
    <property type="evidence" value="ECO:0007669"/>
    <property type="project" value="InterPro"/>
</dbReference>
<comment type="subcellular location">
    <subcellularLocation>
        <location evidence="1">Membrane</location>
        <topology evidence="1">Multi-pass membrane protein</topology>
    </subcellularLocation>
</comment>
<reference evidence="7 8" key="1">
    <citation type="journal article" date="2012" name="J. Bacteriol.">
        <title>Genome Sequence of n-Alkane-Degrading Hydrocarboniphaga effusa Strain AP103T (ATCC BAA-332T).</title>
        <authorList>
            <person name="Chang H.K."/>
            <person name="Zylstra G.J."/>
            <person name="Chae J.C."/>
        </authorList>
    </citation>
    <scope>NUCLEOTIDE SEQUENCE [LARGE SCALE GENOMIC DNA]</scope>
    <source>
        <strain evidence="7 8">AP103</strain>
    </source>
</reference>
<dbReference type="GO" id="GO:0016020">
    <property type="term" value="C:membrane"/>
    <property type="evidence" value="ECO:0007669"/>
    <property type="project" value="UniProtKB-SubCell"/>
</dbReference>
<dbReference type="EMBL" id="AKGD01000004">
    <property type="protein sequence ID" value="EIT67714.1"/>
    <property type="molecule type" value="Genomic_DNA"/>
</dbReference>
<dbReference type="GO" id="GO:0006829">
    <property type="term" value="P:zinc ion transport"/>
    <property type="evidence" value="ECO:0007669"/>
    <property type="project" value="UniProtKB-KW"/>
</dbReference>
<keyword evidence="2 5" id="KW-0812">Transmembrane</keyword>
<sequence length="197" mass="20605">MAAQANRSALRKVLAINLFQSVAGGGIGAWAQSTALVGAALDNLGDAGVYGVSLYAEGRSAAHKARAARISGWLLIGFSLMLAIEVLRRFFSGAEPIGIAMMIWAACNAALNLVCLKLLRSHRDEGAHFAASWIFTSNDTLVNLGIVVSGALVLWSESPVPDLVIGLVVAAIAFRGGREILEIAEEASEPSSSSKKN</sequence>
<keyword evidence="4 5" id="KW-0472">Membrane</keyword>
<dbReference type="Gene3D" id="1.20.1510.10">
    <property type="entry name" value="Cation efflux protein transmembrane domain"/>
    <property type="match status" value="1"/>
</dbReference>
<dbReference type="InterPro" id="IPR027469">
    <property type="entry name" value="Cation_efflux_TMD_sf"/>
</dbReference>
<gene>
    <name evidence="7" type="ORF">WQQ_41490</name>
</gene>
<dbReference type="SUPFAM" id="SSF161111">
    <property type="entry name" value="Cation efflux protein transmembrane domain-like"/>
    <property type="match status" value="1"/>
</dbReference>
<dbReference type="Pfam" id="PF01545">
    <property type="entry name" value="Cation_efflux"/>
    <property type="match status" value="1"/>
</dbReference>
<dbReference type="STRING" id="1172194.WQQ_41490"/>
<feature type="transmembrane region" description="Helical" evidence="5">
    <location>
        <begin position="73"/>
        <end position="91"/>
    </location>
</feature>